<keyword evidence="10" id="KW-0408">Iron</keyword>
<evidence type="ECO:0000313" key="16">
    <source>
        <dbReference type="EMBL" id="KXT70901.1"/>
    </source>
</evidence>
<organism evidence="16 17">
    <name type="scientific">Streptococcus cristatus</name>
    <dbReference type="NCBI Taxonomy" id="45634"/>
    <lineage>
        <taxon>Bacteria</taxon>
        <taxon>Bacillati</taxon>
        <taxon>Bacillota</taxon>
        <taxon>Bacilli</taxon>
        <taxon>Lactobacillales</taxon>
        <taxon>Streptococcaceae</taxon>
        <taxon>Streptococcus</taxon>
    </lineage>
</organism>
<dbReference type="Proteomes" id="UP000070377">
    <property type="component" value="Unassembled WGS sequence"/>
</dbReference>
<dbReference type="Gene3D" id="3.40.50.80">
    <property type="entry name" value="Nucleotide-binding domain of ferredoxin-NADP reductase (FNR) module"/>
    <property type="match status" value="1"/>
</dbReference>
<evidence type="ECO:0000256" key="3">
    <source>
        <dbReference type="ARBA" id="ARBA00022630"/>
    </source>
</evidence>
<dbReference type="Pfam" id="PF01794">
    <property type="entry name" value="Ferric_reduct"/>
    <property type="match status" value="1"/>
</dbReference>
<gene>
    <name evidence="16" type="ORF">SCRDD08_00335</name>
</gene>
<evidence type="ECO:0000256" key="8">
    <source>
        <dbReference type="ARBA" id="ARBA00022989"/>
    </source>
</evidence>
<dbReference type="Gene3D" id="2.40.30.10">
    <property type="entry name" value="Translation factors"/>
    <property type="match status" value="1"/>
</dbReference>
<feature type="transmembrane region" description="Helical" evidence="13">
    <location>
        <begin position="126"/>
        <end position="144"/>
    </location>
</feature>
<keyword evidence="8 13" id="KW-1133">Transmembrane helix</keyword>
<evidence type="ECO:0000256" key="6">
    <source>
        <dbReference type="ARBA" id="ARBA00022723"/>
    </source>
</evidence>
<keyword evidence="4 13" id="KW-0812">Transmembrane</keyword>
<keyword evidence="5" id="KW-0001">2Fe-2S</keyword>
<evidence type="ECO:0000256" key="10">
    <source>
        <dbReference type="ARBA" id="ARBA00023004"/>
    </source>
</evidence>
<dbReference type="GO" id="GO:0016020">
    <property type="term" value="C:membrane"/>
    <property type="evidence" value="ECO:0007669"/>
    <property type="project" value="UniProtKB-SubCell"/>
</dbReference>
<name>A0A139N579_STRCR</name>
<dbReference type="GO" id="GO:0046872">
    <property type="term" value="F:metal ion binding"/>
    <property type="evidence" value="ECO:0007669"/>
    <property type="project" value="UniProtKB-KW"/>
</dbReference>
<accession>A0A139N579</accession>
<protein>
    <submittedName>
        <fullName evidence="16">Putative oxidoreductase</fullName>
    </submittedName>
</protein>
<evidence type="ECO:0000256" key="2">
    <source>
        <dbReference type="ARBA" id="ARBA00004141"/>
    </source>
</evidence>
<proteinExistence type="predicted"/>
<dbReference type="AlphaFoldDB" id="A0A139N579"/>
<evidence type="ECO:0000256" key="4">
    <source>
        <dbReference type="ARBA" id="ARBA00022692"/>
    </source>
</evidence>
<dbReference type="SUPFAM" id="SSF63380">
    <property type="entry name" value="Riboflavin synthase domain-like"/>
    <property type="match status" value="1"/>
</dbReference>
<dbReference type="GO" id="GO:0051537">
    <property type="term" value="F:2 iron, 2 sulfur cluster binding"/>
    <property type="evidence" value="ECO:0007669"/>
    <property type="project" value="UniProtKB-KW"/>
</dbReference>
<dbReference type="InterPro" id="IPR039261">
    <property type="entry name" value="FNR_nucleotide-bd"/>
</dbReference>
<keyword evidence="12 13" id="KW-0472">Membrane</keyword>
<dbReference type="SUPFAM" id="SSF52343">
    <property type="entry name" value="Ferredoxin reductase-like, C-terminal NADP-linked domain"/>
    <property type="match status" value="1"/>
</dbReference>
<comment type="cofactor">
    <cofactor evidence="1">
        <name>FAD</name>
        <dbReference type="ChEBI" id="CHEBI:57692"/>
    </cofactor>
</comment>
<dbReference type="InterPro" id="IPR050415">
    <property type="entry name" value="MRET"/>
</dbReference>
<evidence type="ECO:0000256" key="1">
    <source>
        <dbReference type="ARBA" id="ARBA00001974"/>
    </source>
</evidence>
<feature type="transmembrane region" description="Helical" evidence="13">
    <location>
        <begin position="66"/>
        <end position="86"/>
    </location>
</feature>
<feature type="transmembrane region" description="Helical" evidence="13">
    <location>
        <begin position="92"/>
        <end position="114"/>
    </location>
</feature>
<evidence type="ECO:0000259" key="15">
    <source>
        <dbReference type="PROSITE" id="PS51384"/>
    </source>
</evidence>
<evidence type="ECO:0000256" key="5">
    <source>
        <dbReference type="ARBA" id="ARBA00022714"/>
    </source>
</evidence>
<dbReference type="Pfam" id="PF00175">
    <property type="entry name" value="NAD_binding_1"/>
    <property type="match status" value="1"/>
</dbReference>
<evidence type="ECO:0000256" key="9">
    <source>
        <dbReference type="ARBA" id="ARBA00023002"/>
    </source>
</evidence>
<keyword evidence="9" id="KW-0560">Oxidoreductase</keyword>
<dbReference type="PROSITE" id="PS51384">
    <property type="entry name" value="FAD_FR"/>
    <property type="match status" value="1"/>
</dbReference>
<dbReference type="Pfam" id="PF08022">
    <property type="entry name" value="FAD_binding_8"/>
    <property type="match status" value="1"/>
</dbReference>
<dbReference type="InterPro" id="IPR001433">
    <property type="entry name" value="OxRdtase_FAD/NAD-bd"/>
</dbReference>
<feature type="transmembrane region" description="Helical" evidence="13">
    <location>
        <begin position="150"/>
        <end position="177"/>
    </location>
</feature>
<dbReference type="PANTHER" id="PTHR47354">
    <property type="entry name" value="NADH OXIDOREDUCTASE HCR"/>
    <property type="match status" value="1"/>
</dbReference>
<comment type="caution">
    <text evidence="16">The sequence shown here is derived from an EMBL/GenBank/DDBJ whole genome shotgun (WGS) entry which is preliminary data.</text>
</comment>
<dbReference type="GO" id="GO:0016491">
    <property type="term" value="F:oxidoreductase activity"/>
    <property type="evidence" value="ECO:0007669"/>
    <property type="project" value="UniProtKB-KW"/>
</dbReference>
<reference evidence="16 17" key="1">
    <citation type="submission" date="2016-01" db="EMBL/GenBank/DDBJ databases">
        <title>Highly variable Streptococcus oralis are common among viridans streptococci isolated from primates.</title>
        <authorList>
            <person name="Denapaite D."/>
            <person name="Rieger M."/>
            <person name="Koendgen S."/>
            <person name="Brueckner R."/>
            <person name="Ochigava I."/>
            <person name="Kappeler P."/>
            <person name="Maetz-Rensing K."/>
            <person name="Leendertz F."/>
            <person name="Hakenbeck R."/>
        </authorList>
    </citation>
    <scope>NUCLEOTIDE SEQUENCE [LARGE SCALE GENOMIC DNA]</scope>
    <source>
        <strain evidence="16 17">DD08</strain>
    </source>
</reference>
<comment type="subcellular location">
    <subcellularLocation>
        <location evidence="2">Membrane</location>
        <topology evidence="2">Multi-pass membrane protein</topology>
    </subcellularLocation>
</comment>
<evidence type="ECO:0000256" key="14">
    <source>
        <dbReference type="SAM" id="SignalP"/>
    </source>
</evidence>
<keyword evidence="7" id="KW-0274">FAD</keyword>
<dbReference type="InterPro" id="IPR013130">
    <property type="entry name" value="Fe3_Rdtase_TM_dom"/>
</dbReference>
<feature type="domain" description="FAD-binding FR-type" evidence="15">
    <location>
        <begin position="181"/>
        <end position="279"/>
    </location>
</feature>
<evidence type="ECO:0000256" key="12">
    <source>
        <dbReference type="ARBA" id="ARBA00023136"/>
    </source>
</evidence>
<feature type="chain" id="PRO_5038814834" evidence="14">
    <location>
        <begin position="24"/>
        <end position="398"/>
    </location>
</feature>
<feature type="transmembrane region" description="Helical" evidence="13">
    <location>
        <begin position="36"/>
        <end position="54"/>
    </location>
</feature>
<dbReference type="GO" id="GO:0050660">
    <property type="term" value="F:flavin adenine dinucleotide binding"/>
    <property type="evidence" value="ECO:0007669"/>
    <property type="project" value="TreeGrafter"/>
</dbReference>
<dbReference type="PANTHER" id="PTHR47354:SF8">
    <property type="entry name" value="1,2-PHENYLACETYL-COA EPOXIDASE, SUBUNIT E"/>
    <property type="match status" value="1"/>
</dbReference>
<keyword evidence="11" id="KW-0411">Iron-sulfur</keyword>
<dbReference type="InterPro" id="IPR017938">
    <property type="entry name" value="Riboflavin_synthase-like_b-brl"/>
</dbReference>
<dbReference type="STRING" id="45634.SCRDD08_00335"/>
<evidence type="ECO:0000313" key="17">
    <source>
        <dbReference type="Proteomes" id="UP000070377"/>
    </source>
</evidence>
<evidence type="ECO:0000256" key="7">
    <source>
        <dbReference type="ARBA" id="ARBA00022827"/>
    </source>
</evidence>
<sequence>MKKQFPGIALILLSILITAFAWASNAATSPYTGAGIALTTLALTFMLATRSRILEKWFHGIESMYFYHKVLAIFSIVFLIFHQYMMGISGTSMAGIIGEMSILFFLSIIGMAYLGHKIKYEIWRTVHRLVYVAYLLGLVHAYMLSPVSLFSFSLLSLIVNVFAILGIWSGFYMIFLYQEFGFSYYGRVAGIRHLNHDTTEMKLHLNKEFDYQFGQFAFIKILEKGFEKAPHPFSISGGRGKTLYFTIKGSGDYTGQIYRELQVGARVKVDRAYGHMILEEGRDKQVWIAGGIGITPFISYLRENPNLDKQVDFFYAYTGAENAVYLEELRAYAEKNPKLHLTLTDSNVDGYLNFENYDLTDDTTVFMCGPLVMMTNFAKIFKEINPKAELVYEGFSFR</sequence>
<feature type="signal peptide" evidence="14">
    <location>
        <begin position="1"/>
        <end position="23"/>
    </location>
</feature>
<keyword evidence="6" id="KW-0479">Metal-binding</keyword>
<dbReference type="PATRIC" id="fig|45634.12.peg.347"/>
<dbReference type="InterPro" id="IPR013112">
    <property type="entry name" value="FAD-bd_8"/>
</dbReference>
<dbReference type="EMBL" id="LQRD01000017">
    <property type="protein sequence ID" value="KXT70901.1"/>
    <property type="molecule type" value="Genomic_DNA"/>
</dbReference>
<keyword evidence="3" id="KW-0285">Flavoprotein</keyword>
<dbReference type="RefSeq" id="WP_061422144.1">
    <property type="nucleotide sequence ID" value="NZ_KQ969062.1"/>
</dbReference>
<evidence type="ECO:0000256" key="13">
    <source>
        <dbReference type="SAM" id="Phobius"/>
    </source>
</evidence>
<dbReference type="InterPro" id="IPR017927">
    <property type="entry name" value="FAD-bd_FR_type"/>
</dbReference>
<keyword evidence="14" id="KW-0732">Signal</keyword>
<dbReference type="CDD" id="cd06198">
    <property type="entry name" value="FNR_like_3"/>
    <property type="match status" value="1"/>
</dbReference>
<evidence type="ECO:0000256" key="11">
    <source>
        <dbReference type="ARBA" id="ARBA00023014"/>
    </source>
</evidence>